<keyword evidence="6 7" id="KW-0472">Membrane</keyword>
<dbReference type="SUPFAM" id="SSF161098">
    <property type="entry name" value="MetI-like"/>
    <property type="match status" value="1"/>
</dbReference>
<feature type="transmembrane region" description="Helical" evidence="7">
    <location>
        <begin position="135"/>
        <end position="162"/>
    </location>
</feature>
<keyword evidence="4 7" id="KW-0812">Transmembrane</keyword>
<dbReference type="EMBL" id="CP102453">
    <property type="protein sequence ID" value="UUX32730.1"/>
    <property type="molecule type" value="Genomic_DNA"/>
</dbReference>
<dbReference type="InterPro" id="IPR000515">
    <property type="entry name" value="MetI-like"/>
</dbReference>
<evidence type="ECO:0000256" key="3">
    <source>
        <dbReference type="ARBA" id="ARBA00022475"/>
    </source>
</evidence>
<dbReference type="NCBIfam" id="TIGR01097">
    <property type="entry name" value="PhnE"/>
    <property type="match status" value="1"/>
</dbReference>
<comment type="similarity">
    <text evidence="7">Belongs to the binding-protein-dependent transport system permease family.</text>
</comment>
<evidence type="ECO:0000256" key="6">
    <source>
        <dbReference type="ARBA" id="ARBA00023136"/>
    </source>
</evidence>
<dbReference type="Pfam" id="PF00528">
    <property type="entry name" value="BPD_transp_1"/>
    <property type="match status" value="1"/>
</dbReference>
<keyword evidence="2 7" id="KW-0813">Transport</keyword>
<dbReference type="PANTHER" id="PTHR30043">
    <property type="entry name" value="PHOSPHONATES TRANSPORT SYSTEM PERMEASE PROTEIN"/>
    <property type="match status" value="1"/>
</dbReference>
<dbReference type="CDD" id="cd06261">
    <property type="entry name" value="TM_PBP2"/>
    <property type="match status" value="1"/>
</dbReference>
<keyword evidence="5 7" id="KW-1133">Transmembrane helix</keyword>
<organism evidence="9 10">
    <name type="scientific">Fundicoccus culcitae</name>
    <dbReference type="NCBI Taxonomy" id="2969821"/>
    <lineage>
        <taxon>Bacteria</taxon>
        <taxon>Bacillati</taxon>
        <taxon>Bacillota</taxon>
        <taxon>Bacilli</taxon>
        <taxon>Lactobacillales</taxon>
        <taxon>Aerococcaceae</taxon>
        <taxon>Fundicoccus</taxon>
    </lineage>
</organism>
<comment type="subcellular location">
    <subcellularLocation>
        <location evidence="1 7">Cell membrane</location>
        <topology evidence="1 7">Multi-pass membrane protein</topology>
    </subcellularLocation>
</comment>
<evidence type="ECO:0000256" key="1">
    <source>
        <dbReference type="ARBA" id="ARBA00004651"/>
    </source>
</evidence>
<reference evidence="9 10" key="1">
    <citation type="submission" date="2022-08" db="EMBL/GenBank/DDBJ databases">
        <title>Aerococcaceae sp. nov isolated from spoiled eye mask.</title>
        <authorList>
            <person name="Zhou G."/>
            <person name="Xie X.-B."/>
            <person name="Shi Q.-S."/>
            <person name="Wang Y.-S."/>
            <person name="Wen X."/>
            <person name="Peng H."/>
            <person name="Yang X.-J."/>
            <person name="Tao H.-B."/>
            <person name="Huang X.-M."/>
        </authorList>
    </citation>
    <scope>NUCLEOTIDE SEQUENCE [LARGE SCALE GENOMIC DNA]</scope>
    <source>
        <strain evidence="10">DM20194951</strain>
    </source>
</reference>
<dbReference type="PANTHER" id="PTHR30043:SF1">
    <property type="entry name" value="ABC TRANSPORT SYSTEM PERMEASE PROTEIN P69"/>
    <property type="match status" value="1"/>
</dbReference>
<evidence type="ECO:0000313" key="9">
    <source>
        <dbReference type="EMBL" id="UUX32730.1"/>
    </source>
</evidence>
<feature type="domain" description="ABC transmembrane type-1" evidence="8">
    <location>
        <begin position="84"/>
        <end position="267"/>
    </location>
</feature>
<feature type="transmembrane region" description="Helical" evidence="7">
    <location>
        <begin position="28"/>
        <end position="45"/>
    </location>
</feature>
<protein>
    <submittedName>
        <fullName evidence="9">Phosphonate ABC transporter, permease protein PhnE</fullName>
    </submittedName>
</protein>
<dbReference type="Gene3D" id="1.10.3720.10">
    <property type="entry name" value="MetI-like"/>
    <property type="match status" value="1"/>
</dbReference>
<accession>A0ABY5P2S8</accession>
<evidence type="ECO:0000313" key="10">
    <source>
        <dbReference type="Proteomes" id="UP001315967"/>
    </source>
</evidence>
<keyword evidence="3" id="KW-1003">Cell membrane</keyword>
<feature type="transmembrane region" description="Helical" evidence="7">
    <location>
        <begin position="92"/>
        <end position="114"/>
    </location>
</feature>
<evidence type="ECO:0000256" key="5">
    <source>
        <dbReference type="ARBA" id="ARBA00022989"/>
    </source>
</evidence>
<dbReference type="Proteomes" id="UP001315967">
    <property type="component" value="Chromosome"/>
</dbReference>
<dbReference type="InterPro" id="IPR005769">
    <property type="entry name" value="PhnE/PtxC"/>
</dbReference>
<dbReference type="InterPro" id="IPR035906">
    <property type="entry name" value="MetI-like_sf"/>
</dbReference>
<evidence type="ECO:0000256" key="4">
    <source>
        <dbReference type="ARBA" id="ARBA00022692"/>
    </source>
</evidence>
<sequence length="275" mass="30339">MANKPRKYLLPTKTITLSNGKTVEKPRTWTLIVLVLIIIAIYYSVELTGFSLSVLVRRGGQFFVILKAMIPPNWDFIGQVITPLIDTIKMSVLGTIIGALLAVPYAMLASTNLVRNSWVSGILKLLLSLIRTIPTLVTALILTYIFGLGTFAGTLAIAIFTFSFVGKQLYEMIETADMLPYEAMEAMGANRIQSFWAAIKPQILPSYLSISLYTFEGNVRHAAILGYVGAGGIGIILNENIAWREYANVGMILICLFVTVTVIEALSSYFRQKLT</sequence>
<feature type="transmembrane region" description="Helical" evidence="7">
    <location>
        <begin position="219"/>
        <end position="237"/>
    </location>
</feature>
<proteinExistence type="inferred from homology"/>
<feature type="transmembrane region" description="Helical" evidence="7">
    <location>
        <begin position="249"/>
        <end position="270"/>
    </location>
</feature>
<name>A0ABY5P2S8_9LACT</name>
<dbReference type="PROSITE" id="PS50928">
    <property type="entry name" value="ABC_TM1"/>
    <property type="match status" value="1"/>
</dbReference>
<evidence type="ECO:0000259" key="8">
    <source>
        <dbReference type="PROSITE" id="PS50928"/>
    </source>
</evidence>
<evidence type="ECO:0000256" key="2">
    <source>
        <dbReference type="ARBA" id="ARBA00022448"/>
    </source>
</evidence>
<dbReference type="RefSeq" id="WP_313792229.1">
    <property type="nucleotide sequence ID" value="NZ_CP102453.1"/>
</dbReference>
<evidence type="ECO:0000256" key="7">
    <source>
        <dbReference type="RuleBase" id="RU363032"/>
    </source>
</evidence>
<gene>
    <name evidence="9" type="primary">phnE</name>
    <name evidence="9" type="ORF">NRE15_07310</name>
</gene>
<keyword evidence="10" id="KW-1185">Reference proteome</keyword>